<keyword evidence="5" id="KW-1185">Reference proteome</keyword>
<dbReference type="Proteomes" id="UP000264006">
    <property type="component" value="Chromosome"/>
</dbReference>
<keyword evidence="2" id="KW-0732">Signal</keyword>
<feature type="compositionally biased region" description="Low complexity" evidence="1">
    <location>
        <begin position="42"/>
        <end position="62"/>
    </location>
</feature>
<dbReference type="OrthoDB" id="9796530at2"/>
<dbReference type="KEGG" id="euz:DVS28_a4281"/>
<feature type="region of interest" description="Disordered" evidence="1">
    <location>
        <begin position="37"/>
        <end position="62"/>
    </location>
</feature>
<evidence type="ECO:0000259" key="3">
    <source>
        <dbReference type="Pfam" id="PF14240"/>
    </source>
</evidence>
<dbReference type="EMBL" id="CP031165">
    <property type="protein sequence ID" value="AXV08947.1"/>
    <property type="molecule type" value="Genomic_DNA"/>
</dbReference>
<evidence type="ECO:0000313" key="5">
    <source>
        <dbReference type="Proteomes" id="UP000264006"/>
    </source>
</evidence>
<feature type="region of interest" description="Disordered" evidence="1">
    <location>
        <begin position="435"/>
        <end position="456"/>
    </location>
</feature>
<accession>A0A346Y3A0</accession>
<evidence type="ECO:0000256" key="1">
    <source>
        <dbReference type="SAM" id="MobiDB-lite"/>
    </source>
</evidence>
<dbReference type="InterPro" id="IPR025924">
    <property type="entry name" value="YHYH_dom"/>
</dbReference>
<organism evidence="4 5">
    <name type="scientific">Euzebya pacifica</name>
    <dbReference type="NCBI Taxonomy" id="1608957"/>
    <lineage>
        <taxon>Bacteria</taxon>
        <taxon>Bacillati</taxon>
        <taxon>Actinomycetota</taxon>
        <taxon>Nitriliruptoria</taxon>
        <taxon>Euzebyales</taxon>
    </lineage>
</organism>
<protein>
    <submittedName>
        <fullName evidence="4">Endo-chitinase</fullName>
    </submittedName>
</protein>
<dbReference type="AlphaFoldDB" id="A0A346Y3A0"/>
<feature type="chain" id="PRO_5016740532" evidence="2">
    <location>
        <begin position="27"/>
        <end position="456"/>
    </location>
</feature>
<evidence type="ECO:0000256" key="2">
    <source>
        <dbReference type="SAM" id="SignalP"/>
    </source>
</evidence>
<proteinExistence type="predicted"/>
<feature type="domain" description="YHYH" evidence="3">
    <location>
        <begin position="186"/>
        <end position="406"/>
    </location>
</feature>
<feature type="signal peptide" evidence="2">
    <location>
        <begin position="1"/>
        <end position="26"/>
    </location>
</feature>
<name>A0A346Y3A0_9ACTN</name>
<reference evidence="4 5" key="1">
    <citation type="submission" date="2018-09" db="EMBL/GenBank/DDBJ databases">
        <title>Complete genome sequence of Euzebya sp. DY32-46 isolated from seawater of Pacific Ocean.</title>
        <authorList>
            <person name="Xu L."/>
            <person name="Wu Y.-H."/>
            <person name="Xu X.-W."/>
        </authorList>
    </citation>
    <scope>NUCLEOTIDE SEQUENCE [LARGE SCALE GENOMIC DNA]</scope>
    <source>
        <strain evidence="4 5">DY32-46</strain>
    </source>
</reference>
<gene>
    <name evidence="4" type="ORF">DVS28_a4281</name>
</gene>
<feature type="compositionally biased region" description="Gly residues" evidence="1">
    <location>
        <begin position="438"/>
        <end position="448"/>
    </location>
</feature>
<evidence type="ECO:0000313" key="4">
    <source>
        <dbReference type="EMBL" id="AXV08947.1"/>
    </source>
</evidence>
<sequence>MCTPSPGTVRTLVVLAALALIASACADTADETVVDQARAEDTAAADPTEASDQATSDQATTDQATTDLSAVWILDEGETSAIVDAGSAVNVQDVAIETVDGVEYLRVVATGLPDYTSTIDADQLEFLSSRPNADTDFDDGAPAVEVGDTVTWGADIGYVNDQCAEGAGQGYWPPGPGCPTTQATEAYFPLSPTMAAEGEEAETGLGKLGLWVNGVSIYGWGDGMSYENGGVWQNLAPSFEVYDLDVCDGHAANGDYHHHNDADCLAEQIGDTGDGHSPVYGIAADGYPVYGPWVAEGVLARSSWSIRDYNDADSATGCGEAGARTCLMIDRLDPSAGTETASQEGPRASDIVSTLSGNIIQAVPGVYFEDYYFDASLDDGTLQALDEHNGHDHDDLGYHYHVTLEADADGHTTNVFPYFFGETFAGVLDDNAVAQAGAAGGPGDGGPPGDGPPPGG</sequence>
<dbReference type="Pfam" id="PF14240">
    <property type="entry name" value="YHYH"/>
    <property type="match status" value="1"/>
</dbReference>
<dbReference type="RefSeq" id="WP_114593215.1">
    <property type="nucleotide sequence ID" value="NZ_CP031165.1"/>
</dbReference>